<proteinExistence type="predicted"/>
<evidence type="ECO:0000313" key="2">
    <source>
        <dbReference type="Proteomes" id="UP000322873"/>
    </source>
</evidence>
<name>A0A5M9K4C3_MONFR</name>
<protein>
    <submittedName>
        <fullName evidence="1">Uncharacterized protein</fullName>
    </submittedName>
</protein>
<gene>
    <name evidence="1" type="ORF">EYC84_004784</name>
</gene>
<accession>A0A5M9K4C3</accession>
<dbReference type="AlphaFoldDB" id="A0A5M9K4C3"/>
<dbReference type="Proteomes" id="UP000322873">
    <property type="component" value="Unassembled WGS sequence"/>
</dbReference>
<dbReference type="EMBL" id="VICG01000002">
    <property type="protein sequence ID" value="KAA8575667.1"/>
    <property type="molecule type" value="Genomic_DNA"/>
</dbReference>
<sequence>MNRREENEKKVNDIRSIGNGAKEANTFLDHQWPGILPNICRYSMDTKTPSAKFIGQFKRKHQYGAKEMNGLGNGNRNGNRNGNGVGLLFIQLHIQQRIGIWES</sequence>
<organism evidence="1 2">
    <name type="scientific">Monilinia fructicola</name>
    <name type="common">Brown rot fungus</name>
    <name type="synonym">Ciboria fructicola</name>
    <dbReference type="NCBI Taxonomy" id="38448"/>
    <lineage>
        <taxon>Eukaryota</taxon>
        <taxon>Fungi</taxon>
        <taxon>Dikarya</taxon>
        <taxon>Ascomycota</taxon>
        <taxon>Pezizomycotina</taxon>
        <taxon>Leotiomycetes</taxon>
        <taxon>Helotiales</taxon>
        <taxon>Sclerotiniaceae</taxon>
        <taxon>Monilinia</taxon>
    </lineage>
</organism>
<keyword evidence="2" id="KW-1185">Reference proteome</keyword>
<dbReference type="VEuPathDB" id="FungiDB:MFRU_020g00530"/>
<comment type="caution">
    <text evidence="1">The sequence shown here is derived from an EMBL/GenBank/DDBJ whole genome shotgun (WGS) entry which is preliminary data.</text>
</comment>
<evidence type="ECO:0000313" key="1">
    <source>
        <dbReference type="EMBL" id="KAA8575667.1"/>
    </source>
</evidence>
<reference evidence="1 2" key="1">
    <citation type="submission" date="2019-06" db="EMBL/GenBank/DDBJ databases">
        <title>Genome Sequence of the Brown Rot Fungal Pathogen Monilinia fructicola.</title>
        <authorList>
            <person name="De Miccolis Angelini R.M."/>
            <person name="Landi L."/>
            <person name="Abate D."/>
            <person name="Pollastro S."/>
            <person name="Romanazzi G."/>
            <person name="Faretra F."/>
        </authorList>
    </citation>
    <scope>NUCLEOTIDE SEQUENCE [LARGE SCALE GENOMIC DNA]</scope>
    <source>
        <strain evidence="1 2">Mfrc123</strain>
    </source>
</reference>